<dbReference type="EMBL" id="JAAXLA010000027">
    <property type="protein sequence ID" value="NMH98795.1"/>
    <property type="molecule type" value="Genomic_DNA"/>
</dbReference>
<dbReference type="RefSeq" id="WP_169382241.1">
    <property type="nucleotide sequence ID" value="NZ_JAAXLA010000027.1"/>
</dbReference>
<sequence length="92" mass="10036">MAGYQYRCPDCGVWDVALAMGTAEATRDCPDCGRTSARRYTAPSLNRMPAPQARARLREEASRDVPEVVTAVPPKARRPVVADPRTAALPRP</sequence>
<protein>
    <submittedName>
        <fullName evidence="2">Zinc ribbon domain-containing protein</fullName>
    </submittedName>
</protein>
<reference evidence="2 3" key="1">
    <citation type="submission" date="2020-04" db="EMBL/GenBank/DDBJ databases">
        <authorList>
            <person name="Klaysubun C."/>
            <person name="Duangmal K."/>
            <person name="Lipun K."/>
        </authorList>
    </citation>
    <scope>NUCLEOTIDE SEQUENCE [LARGE SCALE GENOMIC DNA]</scope>
    <source>
        <strain evidence="2 3">K10HN5</strain>
    </source>
</reference>
<keyword evidence="3" id="KW-1185">Reference proteome</keyword>
<organism evidence="2 3">
    <name type="scientific">Pseudonocardia acidicola</name>
    <dbReference type="NCBI Taxonomy" id="2724939"/>
    <lineage>
        <taxon>Bacteria</taxon>
        <taxon>Bacillati</taxon>
        <taxon>Actinomycetota</taxon>
        <taxon>Actinomycetes</taxon>
        <taxon>Pseudonocardiales</taxon>
        <taxon>Pseudonocardiaceae</taxon>
        <taxon>Pseudonocardia</taxon>
    </lineage>
</organism>
<gene>
    <name evidence="2" type="ORF">HF526_15995</name>
</gene>
<dbReference type="Pfam" id="PF09723">
    <property type="entry name" value="Zn_ribbon_8"/>
    <property type="match status" value="1"/>
</dbReference>
<dbReference type="InterPro" id="IPR013429">
    <property type="entry name" value="Regulatory_FmdB_Zinc_ribbon"/>
</dbReference>
<evidence type="ECO:0000259" key="1">
    <source>
        <dbReference type="SMART" id="SM00834"/>
    </source>
</evidence>
<dbReference type="SMART" id="SM00834">
    <property type="entry name" value="CxxC_CXXC_SSSS"/>
    <property type="match status" value="1"/>
</dbReference>
<name>A0ABX1SB64_9PSEU</name>
<proteinExistence type="predicted"/>
<evidence type="ECO:0000313" key="3">
    <source>
        <dbReference type="Proteomes" id="UP000820669"/>
    </source>
</evidence>
<feature type="domain" description="Putative regulatory protein FmdB zinc ribbon" evidence="1">
    <location>
        <begin position="1"/>
        <end position="41"/>
    </location>
</feature>
<dbReference type="Proteomes" id="UP000820669">
    <property type="component" value="Unassembled WGS sequence"/>
</dbReference>
<comment type="caution">
    <text evidence="2">The sequence shown here is derived from an EMBL/GenBank/DDBJ whole genome shotgun (WGS) entry which is preliminary data.</text>
</comment>
<accession>A0ABX1SB64</accession>
<evidence type="ECO:0000313" key="2">
    <source>
        <dbReference type="EMBL" id="NMH98795.1"/>
    </source>
</evidence>
<dbReference type="NCBIfam" id="TIGR02605">
    <property type="entry name" value="CxxC_CxxC_SSSS"/>
    <property type="match status" value="1"/>
</dbReference>